<feature type="compositionally biased region" description="Basic residues" evidence="1">
    <location>
        <begin position="194"/>
        <end position="207"/>
    </location>
</feature>
<feature type="non-terminal residue" evidence="2">
    <location>
        <position position="207"/>
    </location>
</feature>
<dbReference type="EMBL" id="CADCUP010000192">
    <property type="protein sequence ID" value="CAA9412128.1"/>
    <property type="molecule type" value="Genomic_DNA"/>
</dbReference>
<feature type="non-terminal residue" evidence="2">
    <location>
        <position position="1"/>
    </location>
</feature>
<protein>
    <submittedName>
        <fullName evidence="2">Type II secretory pathway, pullulanase PulA and related glycosidases</fullName>
    </submittedName>
</protein>
<feature type="compositionally biased region" description="Low complexity" evidence="1">
    <location>
        <begin position="63"/>
        <end position="74"/>
    </location>
</feature>
<feature type="compositionally biased region" description="Basic residues" evidence="1">
    <location>
        <begin position="100"/>
        <end position="115"/>
    </location>
</feature>
<dbReference type="AlphaFoldDB" id="A0A6J4PIQ0"/>
<keyword evidence="2" id="KW-0326">Glycosidase</keyword>
<reference evidence="2" key="1">
    <citation type="submission" date="2020-02" db="EMBL/GenBank/DDBJ databases">
        <authorList>
            <person name="Meier V. D."/>
        </authorList>
    </citation>
    <scope>NUCLEOTIDE SEQUENCE</scope>
    <source>
        <strain evidence="2">AVDCRST_MAG06</strain>
    </source>
</reference>
<accession>A0A6J4PIQ0</accession>
<organism evidence="2">
    <name type="scientific">uncultured Nocardioides sp</name>
    <dbReference type="NCBI Taxonomy" id="198441"/>
    <lineage>
        <taxon>Bacteria</taxon>
        <taxon>Bacillati</taxon>
        <taxon>Actinomycetota</taxon>
        <taxon>Actinomycetes</taxon>
        <taxon>Propionibacteriales</taxon>
        <taxon>Nocardioidaceae</taxon>
        <taxon>Nocardioides</taxon>
        <taxon>environmental samples</taxon>
    </lineage>
</organism>
<dbReference type="GO" id="GO:0016798">
    <property type="term" value="F:hydrolase activity, acting on glycosyl bonds"/>
    <property type="evidence" value="ECO:0007669"/>
    <property type="project" value="UniProtKB-KW"/>
</dbReference>
<proteinExistence type="predicted"/>
<evidence type="ECO:0000313" key="2">
    <source>
        <dbReference type="EMBL" id="CAA9412128.1"/>
    </source>
</evidence>
<feature type="compositionally biased region" description="Gly residues" evidence="1">
    <location>
        <begin position="46"/>
        <end position="62"/>
    </location>
</feature>
<name>A0A6J4PIQ0_9ACTN</name>
<gene>
    <name evidence="2" type="ORF">AVDCRST_MAG06-2954</name>
</gene>
<sequence length="207" mass="22299">AGLRRPPLPVRARAEDRRRHHRRAAPPPAARRALARRPDPPRPAGAGAGRRAGAGGVLGGRRGAQPVGPAAVVVEHGRAVPRPRREGLAQGAGVPERPGVPRRRRPRVRRLRGVRAPRDPGAPPAADPAAGLPRDAHPPRRLHRPAGDLRRRRRRHRRIPRPAAGGPGAARQRVGGTRPPGGLHPADARPGGRGVRRRRRGLRLHLL</sequence>
<feature type="compositionally biased region" description="Low complexity" evidence="1">
    <location>
        <begin position="161"/>
        <end position="173"/>
    </location>
</feature>
<feature type="compositionally biased region" description="Basic residues" evidence="1">
    <location>
        <begin position="139"/>
        <end position="160"/>
    </location>
</feature>
<evidence type="ECO:0000256" key="1">
    <source>
        <dbReference type="SAM" id="MobiDB-lite"/>
    </source>
</evidence>
<keyword evidence="2" id="KW-0378">Hydrolase</keyword>
<feature type="compositionally biased region" description="Basic and acidic residues" evidence="1">
    <location>
        <begin position="75"/>
        <end position="87"/>
    </location>
</feature>
<feature type="region of interest" description="Disordered" evidence="1">
    <location>
        <begin position="1"/>
        <end position="207"/>
    </location>
</feature>